<dbReference type="EMBL" id="ADMC01000005">
    <property type="protein sequence ID" value="EHP50692.1"/>
    <property type="molecule type" value="Genomic_DNA"/>
</dbReference>
<comment type="caution">
    <text evidence="2">The sequence shown here is derived from an EMBL/GenBank/DDBJ whole genome shotgun (WGS) entry which is preliminary data.</text>
</comment>
<dbReference type="InterPro" id="IPR002818">
    <property type="entry name" value="DJ-1/PfpI"/>
</dbReference>
<sequence>MEKLFLFLADGFEEIEALGTIDVLRRGGAEVKTVSIYNRREVKGAHEVMVIADSLLKEIKGEEAEVLIFPGGMPGALNLSECEPLMEMLRRHFERQKPIAAICAAPALVLGKLPLKKDIHMTCYPGFEKYLPGIQVSEEGVVVDGNIITGKGPGFALAFGLKILAYLKGSECAADEVAEGMLL</sequence>
<gene>
    <name evidence="2" type="ORF">HMPREF9449_00381</name>
</gene>
<protein>
    <submittedName>
        <fullName evidence="2">DJ-1 family protein</fullName>
    </submittedName>
</protein>
<name>H1DDP5_9BACT</name>
<dbReference type="SUPFAM" id="SSF52317">
    <property type="entry name" value="Class I glutamine amidotransferase-like"/>
    <property type="match status" value="1"/>
</dbReference>
<dbReference type="NCBIfam" id="TIGR01383">
    <property type="entry name" value="not_thiJ"/>
    <property type="match status" value="1"/>
</dbReference>
<dbReference type="Pfam" id="PF01965">
    <property type="entry name" value="DJ-1_PfpI"/>
    <property type="match status" value="1"/>
</dbReference>
<dbReference type="AlphaFoldDB" id="H1DDP5"/>
<dbReference type="PATRIC" id="fig|742817.3.peg.404"/>
<dbReference type="CDD" id="cd03135">
    <property type="entry name" value="GATase1_DJ-1"/>
    <property type="match status" value="1"/>
</dbReference>
<dbReference type="InterPro" id="IPR006287">
    <property type="entry name" value="DJ-1"/>
</dbReference>
<feature type="domain" description="DJ-1/PfpI" evidence="1">
    <location>
        <begin position="3"/>
        <end position="165"/>
    </location>
</feature>
<dbReference type="PANTHER" id="PTHR48094:SF12">
    <property type="entry name" value="PARKINSON DISEASE PROTEIN 7 HOMOLOG"/>
    <property type="match status" value="1"/>
</dbReference>
<keyword evidence="3" id="KW-1185">Reference proteome</keyword>
<dbReference type="RefSeq" id="WP_009135535.1">
    <property type="nucleotide sequence ID" value="NZ_JH594596.1"/>
</dbReference>
<evidence type="ECO:0000259" key="1">
    <source>
        <dbReference type="Pfam" id="PF01965"/>
    </source>
</evidence>
<organism evidence="2 3">
    <name type="scientific">Odoribacter laneus YIT 12061</name>
    <dbReference type="NCBI Taxonomy" id="742817"/>
    <lineage>
        <taxon>Bacteria</taxon>
        <taxon>Pseudomonadati</taxon>
        <taxon>Bacteroidota</taxon>
        <taxon>Bacteroidia</taxon>
        <taxon>Bacteroidales</taxon>
        <taxon>Odoribacteraceae</taxon>
        <taxon>Odoribacter</taxon>
    </lineage>
</organism>
<dbReference type="Gene3D" id="3.40.50.880">
    <property type="match status" value="1"/>
</dbReference>
<dbReference type="GeneID" id="98068035"/>
<dbReference type="GO" id="GO:0005737">
    <property type="term" value="C:cytoplasm"/>
    <property type="evidence" value="ECO:0007669"/>
    <property type="project" value="TreeGrafter"/>
</dbReference>
<proteinExistence type="predicted"/>
<dbReference type="eggNOG" id="COG0693">
    <property type="taxonomic scope" value="Bacteria"/>
</dbReference>
<dbReference type="InterPro" id="IPR029062">
    <property type="entry name" value="Class_I_gatase-like"/>
</dbReference>
<dbReference type="Proteomes" id="UP000004892">
    <property type="component" value="Unassembled WGS sequence"/>
</dbReference>
<accession>H1DDP5</accession>
<dbReference type="InterPro" id="IPR050325">
    <property type="entry name" value="Prot/Nucl_acid_deglycase"/>
</dbReference>
<reference evidence="2 3" key="1">
    <citation type="submission" date="2012-01" db="EMBL/GenBank/DDBJ databases">
        <title>The Genome Sequence of Odoribacter laneus YIT 12061.</title>
        <authorList>
            <consortium name="The Broad Institute Genome Sequencing Platform"/>
            <person name="Earl A."/>
            <person name="Ward D."/>
            <person name="Feldgarden M."/>
            <person name="Gevers D."/>
            <person name="Morotomi M."/>
            <person name="Young S.K."/>
            <person name="Zeng Q."/>
            <person name="Gargeya S."/>
            <person name="Fitzgerald M."/>
            <person name="Haas B."/>
            <person name="Abouelleil A."/>
            <person name="Alvarado L."/>
            <person name="Arachchi H.M."/>
            <person name="Berlin A."/>
            <person name="Chapman S.B."/>
            <person name="Gearin G."/>
            <person name="Goldberg J."/>
            <person name="Griggs A."/>
            <person name="Gujja S."/>
            <person name="Hansen M."/>
            <person name="Heiman D."/>
            <person name="Howarth C."/>
            <person name="Larimer J."/>
            <person name="Lui A."/>
            <person name="MacDonald P.J.P."/>
            <person name="McCowen C."/>
            <person name="Montmayeur A."/>
            <person name="Murphy C."/>
            <person name="Neiman D."/>
            <person name="Pearson M."/>
            <person name="Priest M."/>
            <person name="Roberts A."/>
            <person name="Saif S."/>
            <person name="Shea T."/>
            <person name="Sisk P."/>
            <person name="Stolte C."/>
            <person name="Sykes S."/>
            <person name="Wortman J."/>
            <person name="Nusbaum C."/>
            <person name="Birren B."/>
        </authorList>
    </citation>
    <scope>NUCLEOTIDE SEQUENCE [LARGE SCALE GENOMIC DNA]</scope>
    <source>
        <strain evidence="2 3">YIT 12061</strain>
    </source>
</reference>
<dbReference type="PANTHER" id="PTHR48094">
    <property type="entry name" value="PROTEIN/NUCLEIC ACID DEGLYCASE DJ-1-RELATED"/>
    <property type="match status" value="1"/>
</dbReference>
<dbReference type="STRING" id="742817.HMPREF9449_00381"/>
<dbReference type="HOGENOM" id="CLU_000445_44_2_10"/>
<evidence type="ECO:0000313" key="3">
    <source>
        <dbReference type="Proteomes" id="UP000004892"/>
    </source>
</evidence>
<evidence type="ECO:0000313" key="2">
    <source>
        <dbReference type="EMBL" id="EHP50692.1"/>
    </source>
</evidence>